<proteinExistence type="inferred from homology"/>
<feature type="compositionally biased region" description="Basic and acidic residues" evidence="3">
    <location>
        <begin position="632"/>
        <end position="645"/>
    </location>
</feature>
<accession>A0AAV6RV90</accession>
<evidence type="ECO:0000256" key="3">
    <source>
        <dbReference type="SAM" id="MobiDB-lite"/>
    </source>
</evidence>
<keyword evidence="5" id="KW-1185">Reference proteome</keyword>
<feature type="compositionally biased region" description="Polar residues" evidence="3">
    <location>
        <begin position="678"/>
        <end position="698"/>
    </location>
</feature>
<sequence>MLNSSSARQRRTCLRVGRVELVFALTTTTCLRSDDGVELVFGLTTRTCLRSDDGVELVFGLTTMLNSTLRMETSVKAAEVLDVMVATSSSSMDQENDGGQAAAPAACGSSSDFFDPMIEFSRRLDDIMHTYGSTADLLDKQDALEAETERTLEALRNDTTVTMETDVSLLTQSLNKLSSSEEKLETLVRKYSELAALRRCDQNQLCDLQQKLSSLQAERRSSVTARSKLEALCRELQSHYNTLREETLQCRSEDEQKRKEITGHFQNTLTDIRAQIEQHSARNDRLCRENANLSDKLESLMGQCELRDESLEKIDRHRELQHKLTDAKLQEANALLAAAEDKHKREKEYLLVQAAEWKLQAKTLREQATVMQAQLALYAQKFDEFQATLAKSNEIYVRFKKEMDNMSGKMKKMEKESNLWKTRFENCNKALTDMIEERTEKGKQYELFVLKIDKLEKLCRILQEERKVLYEKIKDVRHTNSELPAKISAAAHPEETACEDAADRSTALLTDADIQELQEKDPVLTEDMARLREEQAKLQEFAASLLATPTHKDEEEEEEVDPEEDGVASAFFHFNAKGQAKEGPVSVSTQVIDVKSEAADTDLPLPDHVEEVQTSEGKSSEPEQVQTQVQFKEQEQGVKADEEKQQLLSSEAETLETPGEDKGVVQLDHDEVVKGSEEATTASESAIPSPETTAANTDDPNKKQAPKKKKKKSGKNSS</sequence>
<keyword evidence="2" id="KW-0175">Coiled coil</keyword>
<organism evidence="4 5">
    <name type="scientific">Solea senegalensis</name>
    <name type="common">Senegalese sole</name>
    <dbReference type="NCBI Taxonomy" id="28829"/>
    <lineage>
        <taxon>Eukaryota</taxon>
        <taxon>Metazoa</taxon>
        <taxon>Chordata</taxon>
        <taxon>Craniata</taxon>
        <taxon>Vertebrata</taxon>
        <taxon>Euteleostomi</taxon>
        <taxon>Actinopterygii</taxon>
        <taxon>Neopterygii</taxon>
        <taxon>Teleostei</taxon>
        <taxon>Neoteleostei</taxon>
        <taxon>Acanthomorphata</taxon>
        <taxon>Carangaria</taxon>
        <taxon>Pleuronectiformes</taxon>
        <taxon>Pleuronectoidei</taxon>
        <taxon>Soleidae</taxon>
        <taxon>Solea</taxon>
    </lineage>
</organism>
<dbReference type="GO" id="GO:0019905">
    <property type="term" value="F:syntaxin binding"/>
    <property type="evidence" value="ECO:0007669"/>
    <property type="project" value="InterPro"/>
</dbReference>
<feature type="coiled-coil region" evidence="2">
    <location>
        <begin position="138"/>
        <end position="197"/>
    </location>
</feature>
<evidence type="ECO:0000256" key="2">
    <source>
        <dbReference type="SAM" id="Coils"/>
    </source>
</evidence>
<evidence type="ECO:0000256" key="1">
    <source>
        <dbReference type="ARBA" id="ARBA00009550"/>
    </source>
</evidence>
<feature type="compositionally biased region" description="Basic residues" evidence="3">
    <location>
        <begin position="704"/>
        <end position="718"/>
    </location>
</feature>
<comment type="caution">
    <text evidence="4">The sequence shown here is derived from an EMBL/GenBank/DDBJ whole genome shotgun (WGS) entry which is preliminary data.</text>
</comment>
<comment type="similarity">
    <text evidence="1">Belongs to the taxilin family.</text>
</comment>
<protein>
    <submittedName>
        <fullName evidence="4">Beta-taxilin-like isoform X2</fullName>
    </submittedName>
</protein>
<evidence type="ECO:0000313" key="4">
    <source>
        <dbReference type="EMBL" id="KAG7509306.1"/>
    </source>
</evidence>
<feature type="region of interest" description="Disordered" evidence="3">
    <location>
        <begin position="545"/>
        <end position="565"/>
    </location>
</feature>
<reference evidence="4 5" key="1">
    <citation type="journal article" date="2021" name="Sci. Rep.">
        <title>Chromosome anchoring in Senegalese sole (Solea senegalensis) reveals sex-associated markers and genome rearrangements in flatfish.</title>
        <authorList>
            <person name="Guerrero-Cozar I."/>
            <person name="Gomez-Garrido J."/>
            <person name="Berbel C."/>
            <person name="Martinez-Blanch J.F."/>
            <person name="Alioto T."/>
            <person name="Claros M.G."/>
            <person name="Gagnaire P.A."/>
            <person name="Manchado M."/>
        </authorList>
    </citation>
    <scope>NUCLEOTIDE SEQUENCE [LARGE SCALE GENOMIC DNA]</scope>
    <source>
        <strain evidence="4">Sse05_10M</strain>
    </source>
</reference>
<dbReference type="PANTHER" id="PTHR16127">
    <property type="entry name" value="TAXILIN"/>
    <property type="match status" value="1"/>
</dbReference>
<dbReference type="Proteomes" id="UP000693946">
    <property type="component" value="Linkage Group LG17"/>
</dbReference>
<feature type="region of interest" description="Disordered" evidence="3">
    <location>
        <begin position="597"/>
        <end position="718"/>
    </location>
</feature>
<name>A0AAV6RV90_SOLSE</name>
<evidence type="ECO:0000313" key="5">
    <source>
        <dbReference type="Proteomes" id="UP000693946"/>
    </source>
</evidence>
<gene>
    <name evidence="4" type="ORF">JOB18_040796</name>
</gene>
<dbReference type="Pfam" id="PF09728">
    <property type="entry name" value="Taxilin"/>
    <property type="match status" value="1"/>
</dbReference>
<feature type="coiled-coil region" evidence="2">
    <location>
        <begin position="226"/>
        <end position="349"/>
    </location>
</feature>
<dbReference type="PANTHER" id="PTHR16127:SF10">
    <property type="entry name" value="BETA-TAXILIN"/>
    <property type="match status" value="1"/>
</dbReference>
<feature type="compositionally biased region" description="Acidic residues" evidence="3">
    <location>
        <begin position="554"/>
        <end position="565"/>
    </location>
</feature>
<feature type="compositionally biased region" description="Polar residues" evidence="3">
    <location>
        <begin position="612"/>
        <end position="631"/>
    </location>
</feature>
<dbReference type="InterPro" id="IPR026183">
    <property type="entry name" value="Taxilin_fam"/>
</dbReference>
<dbReference type="EMBL" id="JAGKHQ010000009">
    <property type="protein sequence ID" value="KAG7509306.1"/>
    <property type="molecule type" value="Genomic_DNA"/>
</dbReference>
<feature type="compositionally biased region" description="Basic and acidic residues" evidence="3">
    <location>
        <begin position="659"/>
        <end position="677"/>
    </location>
</feature>
<dbReference type="AlphaFoldDB" id="A0AAV6RV90"/>